<dbReference type="GO" id="GO:0031505">
    <property type="term" value="P:fungal-type cell wall organization"/>
    <property type="evidence" value="ECO:0007669"/>
    <property type="project" value="TreeGrafter"/>
</dbReference>
<reference evidence="8 9" key="1">
    <citation type="submission" date="2013-03" db="EMBL/GenBank/DDBJ databases">
        <title>The Genome Sequence of Phialophora europaea CBS 101466.</title>
        <authorList>
            <consortium name="The Broad Institute Genomics Platform"/>
            <person name="Cuomo C."/>
            <person name="de Hoog S."/>
            <person name="Gorbushina A."/>
            <person name="Walker B."/>
            <person name="Young S.K."/>
            <person name="Zeng Q."/>
            <person name="Gargeya S."/>
            <person name="Fitzgerald M."/>
            <person name="Haas B."/>
            <person name="Abouelleil A."/>
            <person name="Allen A.W."/>
            <person name="Alvarado L."/>
            <person name="Arachchi H.M."/>
            <person name="Berlin A.M."/>
            <person name="Chapman S.B."/>
            <person name="Gainer-Dewar J."/>
            <person name="Goldberg J."/>
            <person name="Griggs A."/>
            <person name="Gujja S."/>
            <person name="Hansen M."/>
            <person name="Howarth C."/>
            <person name="Imamovic A."/>
            <person name="Ireland A."/>
            <person name="Larimer J."/>
            <person name="McCowan C."/>
            <person name="Murphy C."/>
            <person name="Pearson M."/>
            <person name="Poon T.W."/>
            <person name="Priest M."/>
            <person name="Roberts A."/>
            <person name="Saif S."/>
            <person name="Shea T."/>
            <person name="Sisk P."/>
            <person name="Sykes S."/>
            <person name="Wortman J."/>
            <person name="Nusbaum C."/>
            <person name="Birren B."/>
        </authorList>
    </citation>
    <scope>NUCLEOTIDE SEQUENCE [LARGE SCALE GENOMIC DNA]</scope>
    <source>
        <strain evidence="8 9">CBS 101466</strain>
    </source>
</reference>
<dbReference type="HOGENOM" id="CLU_035846_0_1_1"/>
<feature type="region of interest" description="Disordered" evidence="6">
    <location>
        <begin position="351"/>
        <end position="373"/>
    </location>
</feature>
<proteinExistence type="predicted"/>
<evidence type="ECO:0000256" key="3">
    <source>
        <dbReference type="ARBA" id="ARBA00022525"/>
    </source>
</evidence>
<dbReference type="VEuPathDB" id="FungiDB:HMPREF1541_00251"/>
<dbReference type="GO" id="GO:0005886">
    <property type="term" value="C:plasma membrane"/>
    <property type="evidence" value="ECO:0007669"/>
    <property type="project" value="TreeGrafter"/>
</dbReference>
<protein>
    <recommendedName>
        <fullName evidence="10">Receptor L-domain domain-containing protein</fullName>
    </recommendedName>
</protein>
<name>W2SBI4_CYPE1</name>
<dbReference type="FunCoup" id="W2SBI4">
    <property type="interactions" value="136"/>
</dbReference>
<dbReference type="SUPFAM" id="SSF52058">
    <property type="entry name" value="L domain-like"/>
    <property type="match status" value="2"/>
</dbReference>
<dbReference type="PANTHER" id="PTHR31018">
    <property type="entry name" value="SPORULATION-SPECIFIC PROTEIN-RELATED"/>
    <property type="match status" value="1"/>
</dbReference>
<dbReference type="Pfam" id="PF12454">
    <property type="entry name" value="Ecm33"/>
    <property type="match status" value="1"/>
</dbReference>
<evidence type="ECO:0000313" key="9">
    <source>
        <dbReference type="Proteomes" id="UP000030752"/>
    </source>
</evidence>
<evidence type="ECO:0000256" key="2">
    <source>
        <dbReference type="ARBA" id="ARBA00022512"/>
    </source>
</evidence>
<keyword evidence="2" id="KW-0134">Cell wall</keyword>
<gene>
    <name evidence="8" type="ORF">HMPREF1541_00251</name>
</gene>
<dbReference type="InterPro" id="IPR036941">
    <property type="entry name" value="Rcpt_L-dom_sf"/>
</dbReference>
<dbReference type="InterPro" id="IPR051648">
    <property type="entry name" value="CWI-Assembly_Regulator"/>
</dbReference>
<accession>W2SBI4</accession>
<evidence type="ECO:0000256" key="6">
    <source>
        <dbReference type="SAM" id="MobiDB-lite"/>
    </source>
</evidence>
<evidence type="ECO:0000256" key="5">
    <source>
        <dbReference type="ARBA" id="ARBA00023180"/>
    </source>
</evidence>
<dbReference type="STRING" id="1220924.W2SBI4"/>
<dbReference type="PANTHER" id="PTHR31018:SF3">
    <property type="entry name" value="RECEPTOR PROTEIN-TYROSINE KINASE"/>
    <property type="match status" value="1"/>
</dbReference>
<organism evidence="8 9">
    <name type="scientific">Cyphellophora europaea (strain CBS 101466)</name>
    <name type="common">Phialophora europaea</name>
    <dbReference type="NCBI Taxonomy" id="1220924"/>
    <lineage>
        <taxon>Eukaryota</taxon>
        <taxon>Fungi</taxon>
        <taxon>Dikarya</taxon>
        <taxon>Ascomycota</taxon>
        <taxon>Pezizomycotina</taxon>
        <taxon>Eurotiomycetes</taxon>
        <taxon>Chaetothyriomycetidae</taxon>
        <taxon>Chaetothyriales</taxon>
        <taxon>Cyphellophoraceae</taxon>
        <taxon>Cyphellophora</taxon>
    </lineage>
</organism>
<feature type="compositionally biased region" description="Low complexity" evidence="6">
    <location>
        <begin position="352"/>
        <end position="373"/>
    </location>
</feature>
<dbReference type="GO" id="GO:0009277">
    <property type="term" value="C:fungal-type cell wall"/>
    <property type="evidence" value="ECO:0007669"/>
    <property type="project" value="TreeGrafter"/>
</dbReference>
<dbReference type="EMBL" id="KB822711">
    <property type="protein sequence ID" value="ETN46067.1"/>
    <property type="molecule type" value="Genomic_DNA"/>
</dbReference>
<dbReference type="GeneID" id="19967590"/>
<evidence type="ECO:0000256" key="1">
    <source>
        <dbReference type="ARBA" id="ARBA00004191"/>
    </source>
</evidence>
<evidence type="ECO:0000256" key="4">
    <source>
        <dbReference type="ARBA" id="ARBA00022729"/>
    </source>
</evidence>
<evidence type="ECO:0008006" key="10">
    <source>
        <dbReference type="Google" id="ProtNLM"/>
    </source>
</evidence>
<dbReference type="InParanoid" id="W2SBI4"/>
<dbReference type="Gene3D" id="3.80.20.20">
    <property type="entry name" value="Receptor L-domain"/>
    <property type="match status" value="1"/>
</dbReference>
<dbReference type="AlphaFoldDB" id="W2SBI4"/>
<evidence type="ECO:0000313" key="8">
    <source>
        <dbReference type="EMBL" id="ETN46067.1"/>
    </source>
</evidence>
<evidence type="ECO:0000256" key="7">
    <source>
        <dbReference type="SAM" id="SignalP"/>
    </source>
</evidence>
<feature type="signal peptide" evidence="7">
    <location>
        <begin position="1"/>
        <end position="19"/>
    </location>
</feature>
<keyword evidence="9" id="KW-1185">Reference proteome</keyword>
<dbReference type="GO" id="GO:0009986">
    <property type="term" value="C:cell surface"/>
    <property type="evidence" value="ECO:0007669"/>
    <property type="project" value="TreeGrafter"/>
</dbReference>
<keyword evidence="5" id="KW-0325">Glycoprotein</keyword>
<dbReference type="Proteomes" id="UP000030752">
    <property type="component" value="Unassembled WGS sequence"/>
</dbReference>
<comment type="subcellular location">
    <subcellularLocation>
        <location evidence="1">Secreted</location>
        <location evidence="1">Cell wall</location>
    </subcellularLocation>
</comment>
<sequence>MAFKKFILPTLAFAGAVIAQSDDCPDGPSVEISSSSDAQVLANCERYDGDIIITEEASGTLQINGVQAISGDLRANNATQLTSISSDQLNSIGGVFDLERLTILSSLQFTSLTNVNGIKWISLPALQSLNFGQGIRRANNVEISDTALTSLDGIELEAVGTMNINNNNYLAEVDVNSLSNVTRGLTFAANSRDLKISLPNLESAANLTFINTSDISMPSLSEVGGSMGFYFGSFEEFAAPNLTETGNDIAFVSCGSLNNLSFPELTTIGGGFLVANNTELEAVDQFPKLKTIAGALDFRGVFENVTFPALGDVRGGANVESSTQDDTLCNAFNRASDRGIIKGKTSCKVNEANSQTNGSSTSSGGSSSSSSSAADSSIFDPSAPLTGLSAIIAAILFI</sequence>
<keyword evidence="3" id="KW-0964">Secreted</keyword>
<dbReference type="eggNOG" id="ENOG502QUZC">
    <property type="taxonomic scope" value="Eukaryota"/>
</dbReference>
<dbReference type="OrthoDB" id="536881at2759"/>
<keyword evidence="4 7" id="KW-0732">Signal</keyword>
<feature type="chain" id="PRO_5004824457" description="Receptor L-domain domain-containing protein" evidence="7">
    <location>
        <begin position="20"/>
        <end position="398"/>
    </location>
</feature>
<dbReference type="RefSeq" id="XP_008710779.1">
    <property type="nucleotide sequence ID" value="XM_008712557.1"/>
</dbReference>